<dbReference type="InterPro" id="IPR009739">
    <property type="entry name" value="LprI-like_N"/>
</dbReference>
<proteinExistence type="predicted"/>
<evidence type="ECO:0000259" key="2">
    <source>
        <dbReference type="Pfam" id="PF07007"/>
    </source>
</evidence>
<dbReference type="OrthoDB" id="7340239at2"/>
<keyword evidence="4" id="KW-1185">Reference proteome</keyword>
<feature type="domain" description="Lysozyme inhibitor LprI-like N-terminal" evidence="2">
    <location>
        <begin position="26"/>
        <end position="113"/>
    </location>
</feature>
<dbReference type="AlphaFoldDB" id="A0A1H1W714"/>
<evidence type="ECO:0000313" key="3">
    <source>
        <dbReference type="EMBL" id="SDS92762.1"/>
    </source>
</evidence>
<evidence type="ECO:0000256" key="1">
    <source>
        <dbReference type="SAM" id="SignalP"/>
    </source>
</evidence>
<sequence>MKHRWLALGALLASNAVLAAPCDDLEETVEINACLHREVAMAEDELDRYLEASRTRHADASDAVVSMEAAHGAWLRYRDSHCFAVYDLWADGSLRGAQLATCLLELTQRRTHDIWSVYLSTPDNRSGVLAEPPLPASASH</sequence>
<organism evidence="3 4">
    <name type="scientific">Halopseudomonas xinjiangensis</name>
    <dbReference type="NCBI Taxonomy" id="487184"/>
    <lineage>
        <taxon>Bacteria</taxon>
        <taxon>Pseudomonadati</taxon>
        <taxon>Pseudomonadota</taxon>
        <taxon>Gammaproteobacteria</taxon>
        <taxon>Pseudomonadales</taxon>
        <taxon>Pseudomonadaceae</taxon>
        <taxon>Halopseudomonas</taxon>
    </lineage>
</organism>
<dbReference type="RefSeq" id="WP_157718178.1">
    <property type="nucleotide sequence ID" value="NZ_LT629736.1"/>
</dbReference>
<name>A0A1H1W714_9GAMM</name>
<gene>
    <name evidence="3" type="ORF">SAMN05216421_2497</name>
</gene>
<evidence type="ECO:0000313" key="4">
    <source>
        <dbReference type="Proteomes" id="UP000243207"/>
    </source>
</evidence>
<dbReference type="Gene3D" id="1.20.1270.180">
    <property type="match status" value="1"/>
</dbReference>
<reference evidence="4" key="1">
    <citation type="submission" date="2016-10" db="EMBL/GenBank/DDBJ databases">
        <authorList>
            <person name="Varghese N."/>
            <person name="Submissions S."/>
        </authorList>
    </citation>
    <scope>NUCLEOTIDE SEQUENCE [LARGE SCALE GENOMIC DNA]</scope>
    <source>
        <strain evidence="4">NRRL B-51270</strain>
    </source>
</reference>
<dbReference type="Proteomes" id="UP000243207">
    <property type="component" value="Chromosome I"/>
</dbReference>
<accession>A0A1H1W714</accession>
<keyword evidence="1" id="KW-0732">Signal</keyword>
<feature type="chain" id="PRO_5009264162" evidence="1">
    <location>
        <begin position="20"/>
        <end position="140"/>
    </location>
</feature>
<feature type="signal peptide" evidence="1">
    <location>
        <begin position="1"/>
        <end position="19"/>
    </location>
</feature>
<dbReference type="EMBL" id="LT629736">
    <property type="protein sequence ID" value="SDS92762.1"/>
    <property type="molecule type" value="Genomic_DNA"/>
</dbReference>
<dbReference type="Pfam" id="PF07007">
    <property type="entry name" value="LprI"/>
    <property type="match status" value="1"/>
</dbReference>
<protein>
    <submittedName>
        <fullName evidence="3">Uncharacterized conserved protein YecT, DUF1311 family</fullName>
    </submittedName>
</protein>
<dbReference type="STRING" id="487184.SAMN05216421_2497"/>